<reference evidence="1" key="1">
    <citation type="journal article" date="2020" name="Nature">
        <title>Giant virus diversity and host interactions through global metagenomics.</title>
        <authorList>
            <person name="Schulz F."/>
            <person name="Roux S."/>
            <person name="Paez-Espino D."/>
            <person name="Jungbluth S."/>
            <person name="Walsh D.A."/>
            <person name="Denef V.J."/>
            <person name="McMahon K.D."/>
            <person name="Konstantinidis K.T."/>
            <person name="Eloe-Fadrosh E.A."/>
            <person name="Kyrpides N.C."/>
            <person name="Woyke T."/>
        </authorList>
    </citation>
    <scope>NUCLEOTIDE SEQUENCE</scope>
    <source>
        <strain evidence="1">GVMAG-M-3300020192-26</strain>
    </source>
</reference>
<protein>
    <submittedName>
        <fullName evidence="1">Uncharacterized protein</fullName>
    </submittedName>
</protein>
<name>A0A6C0C7C6_9ZZZZ</name>
<dbReference type="EMBL" id="MN739352">
    <property type="protein sequence ID" value="QHT00012.1"/>
    <property type="molecule type" value="Genomic_DNA"/>
</dbReference>
<organism evidence="1">
    <name type="scientific">viral metagenome</name>
    <dbReference type="NCBI Taxonomy" id="1070528"/>
    <lineage>
        <taxon>unclassified sequences</taxon>
        <taxon>metagenomes</taxon>
        <taxon>organismal metagenomes</taxon>
    </lineage>
</organism>
<evidence type="ECO:0000313" key="1">
    <source>
        <dbReference type="EMBL" id="QHT00012.1"/>
    </source>
</evidence>
<sequence length="118" mass="13630">MCHINTIVSAILICILAIFSVPKYAQTIIQSDLFTTIQIYTLVDKNNSQYPLLVDVVNNFTRYGEFEMYFRGKNTSYSFLRRKSTSNLVSFANSFANSAKKFNDSLVYFVEIRKVKKI</sequence>
<accession>A0A6C0C7C6</accession>
<dbReference type="AlphaFoldDB" id="A0A6C0C7C6"/>
<proteinExistence type="predicted"/>